<dbReference type="InterPro" id="IPR010985">
    <property type="entry name" value="Ribbon_hlx_hlx"/>
</dbReference>
<comment type="caution">
    <text evidence="1">The sequence shown here is derived from an EMBL/GenBank/DDBJ whole genome shotgun (WGS) entry which is preliminary data.</text>
</comment>
<dbReference type="EMBL" id="MFJJ01000042">
    <property type="protein sequence ID" value="OGG13597.1"/>
    <property type="molecule type" value="Genomic_DNA"/>
</dbReference>
<dbReference type="SUPFAM" id="SSF47598">
    <property type="entry name" value="Ribbon-helix-helix"/>
    <property type="match status" value="1"/>
</dbReference>
<reference evidence="1 2" key="1">
    <citation type="journal article" date="2016" name="Nat. Commun.">
        <title>Thousands of microbial genomes shed light on interconnected biogeochemical processes in an aquifer system.</title>
        <authorList>
            <person name="Anantharaman K."/>
            <person name="Brown C.T."/>
            <person name="Hug L.A."/>
            <person name="Sharon I."/>
            <person name="Castelle C.J."/>
            <person name="Probst A.J."/>
            <person name="Thomas B.C."/>
            <person name="Singh A."/>
            <person name="Wilkins M.J."/>
            <person name="Karaoz U."/>
            <person name="Brodie E.L."/>
            <person name="Williams K.H."/>
            <person name="Hubbard S.S."/>
            <person name="Banfield J.F."/>
        </authorList>
    </citation>
    <scope>NUCLEOTIDE SEQUENCE [LARGE SCALE GENOMIC DNA]</scope>
</reference>
<sequence>MTQLVVRIPEEQKQMLVLEAQRKGESVSEVARRALARYIEEKSGQGHRDELLDLLAIARKGKHIKGPKDLSSHYKRYLYGDKRL</sequence>
<evidence type="ECO:0008006" key="3">
    <source>
        <dbReference type="Google" id="ProtNLM"/>
    </source>
</evidence>
<gene>
    <name evidence="1" type="ORF">A2875_01185</name>
</gene>
<dbReference type="GO" id="GO:0006355">
    <property type="term" value="P:regulation of DNA-templated transcription"/>
    <property type="evidence" value="ECO:0007669"/>
    <property type="project" value="InterPro"/>
</dbReference>
<dbReference type="Proteomes" id="UP000177416">
    <property type="component" value="Unassembled WGS sequence"/>
</dbReference>
<proteinExistence type="predicted"/>
<protein>
    <recommendedName>
        <fullName evidence="3">Ribbon-helix-helix protein CopG domain-containing protein</fullName>
    </recommendedName>
</protein>
<organism evidence="1 2">
    <name type="scientific">Candidatus Gottesmanbacteria bacterium RIFCSPHIGHO2_01_FULL_46_14</name>
    <dbReference type="NCBI Taxonomy" id="1798380"/>
    <lineage>
        <taxon>Bacteria</taxon>
        <taxon>Candidatus Gottesmaniibacteriota</taxon>
    </lineage>
</organism>
<evidence type="ECO:0000313" key="2">
    <source>
        <dbReference type="Proteomes" id="UP000177416"/>
    </source>
</evidence>
<dbReference type="AlphaFoldDB" id="A0A1F5ZNE9"/>
<accession>A0A1F5ZNE9</accession>
<name>A0A1F5ZNE9_9BACT</name>
<evidence type="ECO:0000313" key="1">
    <source>
        <dbReference type="EMBL" id="OGG13597.1"/>
    </source>
</evidence>